<protein>
    <recommendedName>
        <fullName evidence="2">START domain-containing protein</fullName>
    </recommendedName>
</protein>
<dbReference type="SUPFAM" id="SSF55961">
    <property type="entry name" value="Bet v1-like"/>
    <property type="match status" value="1"/>
</dbReference>
<evidence type="ECO:0000313" key="3">
    <source>
        <dbReference type="EMBL" id="KAL0478315.1"/>
    </source>
</evidence>
<feature type="region of interest" description="Disordered" evidence="1">
    <location>
        <begin position="28"/>
        <end position="47"/>
    </location>
</feature>
<dbReference type="PROSITE" id="PS50848">
    <property type="entry name" value="START"/>
    <property type="match status" value="1"/>
</dbReference>
<dbReference type="AlphaFoldDB" id="A0AAW2YMJ8"/>
<dbReference type="Gene3D" id="3.30.530.20">
    <property type="match status" value="1"/>
</dbReference>
<dbReference type="GO" id="GO:0005737">
    <property type="term" value="C:cytoplasm"/>
    <property type="evidence" value="ECO:0007669"/>
    <property type="project" value="UniProtKB-ARBA"/>
</dbReference>
<dbReference type="PANTHER" id="PTHR19308:SF14">
    <property type="entry name" value="START DOMAIN-CONTAINING PROTEIN"/>
    <property type="match status" value="1"/>
</dbReference>
<evidence type="ECO:0000259" key="2">
    <source>
        <dbReference type="PROSITE" id="PS50848"/>
    </source>
</evidence>
<gene>
    <name evidence="3" type="ORF">AKO1_008579</name>
</gene>
<dbReference type="GO" id="GO:0008289">
    <property type="term" value="F:lipid binding"/>
    <property type="evidence" value="ECO:0007669"/>
    <property type="project" value="InterPro"/>
</dbReference>
<dbReference type="Pfam" id="PF01852">
    <property type="entry name" value="START"/>
    <property type="match status" value="1"/>
</dbReference>
<proteinExistence type="predicted"/>
<reference evidence="3 4" key="1">
    <citation type="submission" date="2024-03" db="EMBL/GenBank/DDBJ databases">
        <title>The Acrasis kona genome and developmental transcriptomes reveal deep origins of eukaryotic multicellular pathways.</title>
        <authorList>
            <person name="Sheikh S."/>
            <person name="Fu C.-J."/>
            <person name="Brown M.W."/>
            <person name="Baldauf S.L."/>
        </authorList>
    </citation>
    <scope>NUCLEOTIDE SEQUENCE [LARGE SCALE GENOMIC DNA]</scope>
    <source>
        <strain evidence="3 4">ATCC MYA-3509</strain>
    </source>
</reference>
<evidence type="ECO:0000313" key="4">
    <source>
        <dbReference type="Proteomes" id="UP001431209"/>
    </source>
</evidence>
<dbReference type="EMBL" id="JAOPGA020000365">
    <property type="protein sequence ID" value="KAL0478315.1"/>
    <property type="molecule type" value="Genomic_DNA"/>
</dbReference>
<dbReference type="InterPro" id="IPR023393">
    <property type="entry name" value="START-like_dom_sf"/>
</dbReference>
<dbReference type="CDD" id="cd00177">
    <property type="entry name" value="START"/>
    <property type="match status" value="1"/>
</dbReference>
<dbReference type="InterPro" id="IPR051213">
    <property type="entry name" value="START_lipid_transfer"/>
</dbReference>
<organism evidence="3 4">
    <name type="scientific">Acrasis kona</name>
    <dbReference type="NCBI Taxonomy" id="1008807"/>
    <lineage>
        <taxon>Eukaryota</taxon>
        <taxon>Discoba</taxon>
        <taxon>Heterolobosea</taxon>
        <taxon>Tetramitia</taxon>
        <taxon>Eutetramitia</taxon>
        <taxon>Acrasidae</taxon>
        <taxon>Acrasis</taxon>
    </lineage>
</organism>
<comment type="caution">
    <text evidence="3">The sequence shown here is derived from an EMBL/GenBank/DDBJ whole genome shotgun (WGS) entry which is preliminary data.</text>
</comment>
<accession>A0AAW2YMJ8</accession>
<dbReference type="InterPro" id="IPR002913">
    <property type="entry name" value="START_lipid-bd_dom"/>
</dbReference>
<name>A0AAW2YMJ8_9EUKA</name>
<sequence>MIHNPRKLAREASKQSMKDLLSGANFISRSKSSPKLGQDAASSEEPMLNADLVDGKNDTTKELGVLYNPDLVEIDERDFNRVLSDIKNNTMWKTVFHSDERTVMVSKSPFYNGRKGLKKMCETGVIPYSVDEVFHAYVDADYIQNIESEIHAITNLDYVEKNGKALSVLRFQYKLPFPLTNRDFCLIHSARRIDDGYIMIRKSIRHNACPISKNYIRAVASGGIVFEKLGENTTRYTQTYFADYGGWILPVIFNKIVEKRDNKWHDAMVSACKIRKEKNSGEKNSPELSYRIMDTLKYHDRN</sequence>
<evidence type="ECO:0000256" key="1">
    <source>
        <dbReference type="SAM" id="MobiDB-lite"/>
    </source>
</evidence>
<dbReference type="PANTHER" id="PTHR19308">
    <property type="entry name" value="PHOSPHATIDYLCHOLINE TRANSFER PROTEIN"/>
    <property type="match status" value="1"/>
</dbReference>
<feature type="domain" description="START" evidence="2">
    <location>
        <begin position="61"/>
        <end position="258"/>
    </location>
</feature>
<keyword evidence="4" id="KW-1185">Reference proteome</keyword>
<dbReference type="Proteomes" id="UP001431209">
    <property type="component" value="Unassembled WGS sequence"/>
</dbReference>